<feature type="domain" description="5'-3' DNA helicase ZGRF1-like N-terminal" evidence="2">
    <location>
        <begin position="12"/>
        <end position="93"/>
    </location>
</feature>
<feature type="region of interest" description="Disordered" evidence="1">
    <location>
        <begin position="325"/>
        <end position="370"/>
    </location>
</feature>
<feature type="compositionally biased region" description="Basic and acidic residues" evidence="1">
    <location>
        <begin position="161"/>
        <end position="179"/>
    </location>
</feature>
<feature type="compositionally biased region" description="Low complexity" evidence="1">
    <location>
        <begin position="702"/>
        <end position="715"/>
    </location>
</feature>
<dbReference type="InterPro" id="IPR018838">
    <property type="entry name" value="ZGRF1-like_N"/>
</dbReference>
<organism evidence="3 4">
    <name type="scientific">Septoria linicola</name>
    <dbReference type="NCBI Taxonomy" id="215465"/>
    <lineage>
        <taxon>Eukaryota</taxon>
        <taxon>Fungi</taxon>
        <taxon>Dikarya</taxon>
        <taxon>Ascomycota</taxon>
        <taxon>Pezizomycotina</taxon>
        <taxon>Dothideomycetes</taxon>
        <taxon>Dothideomycetidae</taxon>
        <taxon>Mycosphaerellales</taxon>
        <taxon>Mycosphaerellaceae</taxon>
        <taxon>Septoria</taxon>
    </lineage>
</organism>
<dbReference type="Pfam" id="PF10382">
    <property type="entry name" value="ZGRF1-like_N"/>
    <property type="match status" value="1"/>
</dbReference>
<feature type="compositionally biased region" description="Basic and acidic residues" evidence="1">
    <location>
        <begin position="535"/>
        <end position="546"/>
    </location>
</feature>
<dbReference type="GO" id="GO:0035861">
    <property type="term" value="C:site of double-strand break"/>
    <property type="evidence" value="ECO:0007669"/>
    <property type="project" value="TreeGrafter"/>
</dbReference>
<gene>
    <name evidence="3" type="ORF">Slin15195_G051870</name>
</gene>
<dbReference type="InterPro" id="IPR052800">
    <property type="entry name" value="DNA_Repair_Helicase_ZGRF1"/>
</dbReference>
<name>A0A9Q9ATI6_9PEZI</name>
<feature type="compositionally biased region" description="Polar residues" evidence="1">
    <location>
        <begin position="569"/>
        <end position="588"/>
    </location>
</feature>
<proteinExistence type="predicted"/>
<accession>A0A9Q9ATI6</accession>
<dbReference type="GO" id="GO:0006302">
    <property type="term" value="P:double-strand break repair"/>
    <property type="evidence" value="ECO:0007669"/>
    <property type="project" value="TreeGrafter"/>
</dbReference>
<feature type="compositionally biased region" description="Low complexity" evidence="1">
    <location>
        <begin position="589"/>
        <end position="600"/>
    </location>
</feature>
<feature type="compositionally biased region" description="Basic and acidic residues" evidence="1">
    <location>
        <begin position="413"/>
        <end position="423"/>
    </location>
</feature>
<dbReference type="GO" id="GO:0005634">
    <property type="term" value="C:nucleus"/>
    <property type="evidence" value="ECO:0007669"/>
    <property type="project" value="TreeGrafter"/>
</dbReference>
<dbReference type="PANTHER" id="PTHR28535:SF1">
    <property type="entry name" value="PROTEIN ZGRF1"/>
    <property type="match status" value="1"/>
</dbReference>
<reference evidence="3" key="1">
    <citation type="submission" date="2022-06" db="EMBL/GenBank/DDBJ databases">
        <title>Complete genome sequences of two strains of the flax pathogen Septoria linicola.</title>
        <authorList>
            <person name="Lapalu N."/>
            <person name="Simon A."/>
            <person name="Demenou B."/>
            <person name="Paumier D."/>
            <person name="Guillot M.-P."/>
            <person name="Gout L."/>
            <person name="Valade R."/>
        </authorList>
    </citation>
    <scope>NUCLEOTIDE SEQUENCE</scope>
    <source>
        <strain evidence="3">SE15195</strain>
    </source>
</reference>
<feature type="compositionally biased region" description="Polar residues" evidence="1">
    <location>
        <begin position="488"/>
        <end position="497"/>
    </location>
</feature>
<protein>
    <recommendedName>
        <fullName evidence="2">5'-3' DNA helicase ZGRF1-like N-terminal domain-containing protein</fullName>
    </recommendedName>
</protein>
<evidence type="ECO:0000259" key="2">
    <source>
        <dbReference type="Pfam" id="PF10382"/>
    </source>
</evidence>
<evidence type="ECO:0000256" key="1">
    <source>
        <dbReference type="SAM" id="MobiDB-lite"/>
    </source>
</evidence>
<dbReference type="EMBL" id="CP099421">
    <property type="protein sequence ID" value="USW51868.1"/>
    <property type="molecule type" value="Genomic_DNA"/>
</dbReference>
<keyword evidence="4" id="KW-1185">Reference proteome</keyword>
<evidence type="ECO:0000313" key="4">
    <source>
        <dbReference type="Proteomes" id="UP001056384"/>
    </source>
</evidence>
<evidence type="ECO:0000313" key="3">
    <source>
        <dbReference type="EMBL" id="USW51868.1"/>
    </source>
</evidence>
<feature type="region of interest" description="Disordered" evidence="1">
    <location>
        <begin position="144"/>
        <end position="179"/>
    </location>
</feature>
<sequence>MSVPLTQNTAPVLEFNCLYTHDSRKKQKKWQDGFLRYHTFNKRVMVYDGPRNFIGDMHWAGEHAVQDGDELTLERGGVMVEVGESIGQTETDLTELRRSKHKATAAVHSQTPMRVAQTPRAQPASGNIARPNTQLKHRSLNALLGPSKGPIGKAQLPSRSPFEERHAHDENEDWQSDRPVKRPRVEVAAGRVSAPRPEKRAEIPLQSRAVNPVKRQHTSADVPQRKSTKEVEVVHLSDEDEPAQNDFLSGFSHDVLRQSSSPSRHKQVNTNATLVGSSSPAFQVQQVVSTSRQREPQKEVPVMAAISHRSSESIEDLSRLPVNALSKQHRSDTSTPPPEHPAQTATARWPGCDSQRPERSKTGRTLRLPSTGLKKRTLLCQDQVLKKPRLAPADVDDAARMLPPKADASTSSDRYKSTSEKLQARLARIAAKKQTSQAPSVSAPGQPRTRNEQPRTVAPIQIDSDEDLPDGPRMNIDEEMQASPAQGPPTSHETSALQLARLDQRMLPPAAPRPRKSIARSVPASPEPHVARPPCPKEDRQLRRVLSESTVQQSSKPKRMPGAPVRYTPSPTGRSRESTPASGTGSRQVTPVPVTVPAAASKISKPGRPPRSPPDRTAYKKKGPLQKSVSLNMTANGTSTVILSKPFQAPGQVAASSKRKMPEQPKDLGPWSREAFDLFNWRPPGWNEETWCLDPTAAKEGPTTTAASATSTNATAPPPGLSGGAANILPMFGRPVV</sequence>
<feature type="region of interest" description="Disordered" evidence="1">
    <location>
        <begin position="697"/>
        <end position="727"/>
    </location>
</feature>
<dbReference type="Proteomes" id="UP001056384">
    <property type="component" value="Chromosome 4"/>
</dbReference>
<dbReference type="PANTHER" id="PTHR28535">
    <property type="entry name" value="ZINC FINGER GRF-TYPE CONTAINING 1"/>
    <property type="match status" value="1"/>
</dbReference>
<dbReference type="AlphaFoldDB" id="A0A9Q9ATI6"/>
<feature type="region of interest" description="Disordered" evidence="1">
    <location>
        <begin position="104"/>
        <end position="131"/>
    </location>
</feature>
<feature type="region of interest" description="Disordered" evidence="1">
    <location>
        <begin position="395"/>
        <end position="628"/>
    </location>
</feature>